<feature type="compositionally biased region" description="Polar residues" evidence="3">
    <location>
        <begin position="1692"/>
        <end position="1711"/>
    </location>
</feature>
<proteinExistence type="predicted"/>
<feature type="domain" description="EGF-like" evidence="6">
    <location>
        <begin position="1248"/>
        <end position="1286"/>
    </location>
</feature>
<dbReference type="PANTHER" id="PTHR15036:SF49">
    <property type="entry name" value="AXOTACTIN"/>
    <property type="match status" value="1"/>
</dbReference>
<feature type="compositionally biased region" description="Basic and acidic residues" evidence="3">
    <location>
        <begin position="1596"/>
        <end position="1612"/>
    </location>
</feature>
<dbReference type="SMART" id="SM00181">
    <property type="entry name" value="EGF"/>
    <property type="match status" value="3"/>
</dbReference>
<feature type="region of interest" description="Disordered" evidence="3">
    <location>
        <begin position="1590"/>
        <end position="1739"/>
    </location>
</feature>
<feature type="transmembrane region" description="Helical" evidence="4">
    <location>
        <begin position="1475"/>
        <end position="1498"/>
    </location>
</feature>
<dbReference type="InterPro" id="IPR001791">
    <property type="entry name" value="Laminin_G"/>
</dbReference>
<feature type="domain" description="Laminin G" evidence="5">
    <location>
        <begin position="1054"/>
        <end position="1247"/>
    </location>
</feature>
<keyword evidence="4" id="KW-0812">Transmembrane</keyword>
<feature type="compositionally biased region" description="Basic and acidic residues" evidence="3">
    <location>
        <begin position="1503"/>
        <end position="1518"/>
    </location>
</feature>
<feature type="domain" description="EGF-like" evidence="6">
    <location>
        <begin position="1010"/>
        <end position="1047"/>
    </location>
</feature>
<feature type="domain" description="Laminin G" evidence="5">
    <location>
        <begin position="835"/>
        <end position="1009"/>
    </location>
</feature>
<dbReference type="PROSITE" id="PS50025">
    <property type="entry name" value="LAM_G_DOMAIN"/>
    <property type="match status" value="5"/>
</dbReference>
<feature type="domain" description="EGF-like" evidence="6">
    <location>
        <begin position="231"/>
        <end position="267"/>
    </location>
</feature>
<accession>A0ABY7FUH0</accession>
<feature type="disulfide bond" evidence="2">
    <location>
        <begin position="1256"/>
        <end position="1273"/>
    </location>
</feature>
<dbReference type="CDD" id="cd00110">
    <property type="entry name" value="LamG"/>
    <property type="match status" value="6"/>
</dbReference>
<dbReference type="Gene3D" id="2.60.120.200">
    <property type="match status" value="6"/>
</dbReference>
<keyword evidence="4" id="KW-1133">Transmembrane helix</keyword>
<dbReference type="Gene3D" id="2.10.25.10">
    <property type="entry name" value="Laminin"/>
    <property type="match status" value="3"/>
</dbReference>
<evidence type="ECO:0000256" key="2">
    <source>
        <dbReference type="PROSITE-ProRule" id="PRU00076"/>
    </source>
</evidence>
<feature type="region of interest" description="Disordered" evidence="3">
    <location>
        <begin position="1503"/>
        <end position="1570"/>
    </location>
</feature>
<reference evidence="7" key="1">
    <citation type="submission" date="2022-11" db="EMBL/GenBank/DDBJ databases">
        <title>Centuries of genome instability and evolution in soft-shell clam transmissible cancer (bioRxiv).</title>
        <authorList>
            <person name="Hart S.F.M."/>
            <person name="Yonemitsu M.A."/>
            <person name="Giersch R.M."/>
            <person name="Beal B.F."/>
            <person name="Arriagada G."/>
            <person name="Davis B.W."/>
            <person name="Ostrander E.A."/>
            <person name="Goff S.P."/>
            <person name="Metzger M.J."/>
        </authorList>
    </citation>
    <scope>NUCLEOTIDE SEQUENCE</scope>
    <source>
        <strain evidence="7">MELC-2E11</strain>
        <tissue evidence="7">Siphon/mantle</tissue>
    </source>
</reference>
<feature type="domain" description="Laminin G" evidence="5">
    <location>
        <begin position="50"/>
        <end position="230"/>
    </location>
</feature>
<dbReference type="Gene3D" id="2.60.120.1000">
    <property type="match status" value="1"/>
</dbReference>
<feature type="compositionally biased region" description="Acidic residues" evidence="3">
    <location>
        <begin position="1613"/>
        <end position="1622"/>
    </location>
</feature>
<feature type="domain" description="Laminin G" evidence="5">
    <location>
        <begin position="462"/>
        <end position="640"/>
    </location>
</feature>
<dbReference type="SUPFAM" id="SSF49899">
    <property type="entry name" value="Concanavalin A-like lectins/glucanases"/>
    <property type="match status" value="6"/>
</dbReference>
<evidence type="ECO:0000259" key="6">
    <source>
        <dbReference type="PROSITE" id="PS50026"/>
    </source>
</evidence>
<comment type="caution">
    <text evidence="2">Lacks conserved residue(s) required for the propagation of feature annotation.</text>
</comment>
<dbReference type="Proteomes" id="UP001164746">
    <property type="component" value="Chromosome 13"/>
</dbReference>
<dbReference type="InterPro" id="IPR050372">
    <property type="entry name" value="Neurexin-related_CASP"/>
</dbReference>
<organism evidence="7 8">
    <name type="scientific">Mya arenaria</name>
    <name type="common">Soft-shell clam</name>
    <dbReference type="NCBI Taxonomy" id="6604"/>
    <lineage>
        <taxon>Eukaryota</taxon>
        <taxon>Metazoa</taxon>
        <taxon>Spiralia</taxon>
        <taxon>Lophotrochozoa</taxon>
        <taxon>Mollusca</taxon>
        <taxon>Bivalvia</taxon>
        <taxon>Autobranchia</taxon>
        <taxon>Heteroconchia</taxon>
        <taxon>Euheterodonta</taxon>
        <taxon>Imparidentia</taxon>
        <taxon>Neoheterodontei</taxon>
        <taxon>Myida</taxon>
        <taxon>Myoidea</taxon>
        <taxon>Myidae</taxon>
        <taxon>Mya</taxon>
    </lineage>
</organism>
<dbReference type="Pfam" id="PF02210">
    <property type="entry name" value="Laminin_G_2"/>
    <property type="match status" value="5"/>
</dbReference>
<dbReference type="InterPro" id="IPR013320">
    <property type="entry name" value="ConA-like_dom_sf"/>
</dbReference>
<keyword evidence="1 2" id="KW-1015">Disulfide bond</keyword>
<dbReference type="PANTHER" id="PTHR15036">
    <property type="entry name" value="PIKACHURIN-LIKE PROTEIN"/>
    <property type="match status" value="1"/>
</dbReference>
<keyword evidence="4" id="KW-0472">Membrane</keyword>
<keyword evidence="8" id="KW-1185">Reference proteome</keyword>
<dbReference type="PROSITE" id="PS50026">
    <property type="entry name" value="EGF_3"/>
    <property type="match status" value="3"/>
</dbReference>
<dbReference type="EMBL" id="CP111024">
    <property type="protein sequence ID" value="WAR24366.1"/>
    <property type="molecule type" value="Genomic_DNA"/>
</dbReference>
<evidence type="ECO:0000259" key="5">
    <source>
        <dbReference type="PROSITE" id="PS50025"/>
    </source>
</evidence>
<feature type="domain" description="Laminin G" evidence="5">
    <location>
        <begin position="273"/>
        <end position="456"/>
    </location>
</feature>
<evidence type="ECO:0000256" key="1">
    <source>
        <dbReference type="ARBA" id="ARBA00023157"/>
    </source>
</evidence>
<dbReference type="CDD" id="cd00054">
    <property type="entry name" value="EGF_CA"/>
    <property type="match status" value="2"/>
</dbReference>
<gene>
    <name evidence="7" type="ORF">MAR_038035</name>
</gene>
<dbReference type="SMART" id="SM00282">
    <property type="entry name" value="LamG"/>
    <property type="match status" value="5"/>
</dbReference>
<keyword evidence="2" id="KW-0245">EGF-like domain</keyword>
<evidence type="ECO:0000313" key="7">
    <source>
        <dbReference type="EMBL" id="WAR24366.1"/>
    </source>
</evidence>
<sequence length="1765" mass="197835">MEDGLRNMKNSARTVSHFRGAKFLHSLKLAVFLVIVAMATIVSSQEIQTSWTFNIPDISFISFSPKYTNTQNQRISLNFRTRNPNDLDVKELKRINYQLCAELQYGVFVLKYQLMQYSDDGISIGKALNNNQWHHLEVFIDVSSGELTVKVDNETTVTSLKSYTRQEFTTLLDWTQHSSAIYFGGTDPDTLFSDTYPHFLGCMSDIQYETSDSKLVPVPVTMMEGVDQGCTDRCTNNPCHHGGSCINGYDQAVCDCFGTDYEGEFCSVLGPTTVTLRGYEWLTYSLHPYDKNILAESMRLSLEFKTSRGSGVLFYAVGGAPYHSHVTASVHAGKILVSVAIGDDDIEVEAGIAIDDYRWHNLTIVHEVRKVYVYLDGQENERDILDTNYHLTLDPKIFIGGGNNFVVTRGLQVTQNFVGCFKNIYINDVSVLYEMAKGSNRVKYNGGGSMQPHYSCKEVVNIPISFPTAASMLTLDSTNDMKDDFEIEFDFKTVRSEAVLLYLSLQDTDTAFEYNFGFVEVWIKAGQPHLKFVPSNLHPERTQNYTIPNLVNTNIWHSMHLAIKQGEAKLKVNGNSVSTSNTKRPLEIYSQIIVGYGYNSYKAHEGYVGCIRNLKINGQTMDALDLVQTSAASGLIIDGCNITDYCKGSRVMLVDLDGSGDLDPVHVRCHMGFEERYDFFGQTIVDHNFPSNTTVRASMMRDLKRLISYRLLGREELIRLTQESAFCRQKITYNCIHSTIDLGTKTWFKSASSELLDYIGTDNTSPGSCPCSLTASCTGEMCNCDNNTMTLQKDEGYNTVKHQLPITEVTILQDENPLTPGSANLTLGPLVCWGNTVTFSSGSGYLISAPWKTGDIKVSFRTHHDTAIILYQTGTKSNINYFIVAVTSENTVKFYFRWGMKFLEVDIESPEPVSNGEWHQVSIETDVHNIRCMLDMTEKILDIPDNVPRIPLFSGILYVGGVPDTLKKDTVVADVVSIVGCMRGLAYNGKPVALSDLIDSSTQNVYKECMASCWPNPCRNGGKCLEKWGAHQCVCVNKWAHSGHNCEIDINTDAVTFQGTSTSYLHYILPVDSGLLDSTIIFNFRTFLRNTLLLYIHDHLNNFVLVQLQDSNKIIAKFNRYNLILQQTRQIDGYLDDGSWNQVVIDNADGYIKVIVNVDDEPSRNSYKKQSLDTYMQVPFTEEELVKPVRGSTVGEPGIHLYVGGVPLNMSTYTSMYGCIRGLKIGDTVFQLQKEAEKSDENVSHVCLDGCESSPCRNGGVCEEQWQDRRYTCDCAFSEYAGPTCNTEASGYFQGESILQYKYTPPKEALETRTERLELVFRVNPGATENMVLVFIYSERETRYWTHDFIIVYLDPHHGIYLNTNQGYSIHGVGKEGLFADGRPHQLLYRRNQGEMILTLDEEGIGRVTVSDNALDELDTIMIGGILNSQFGSIQDTDDYRDYLNFTEVTFYPVGDLPFALRPLKDLRDNQNSTAIALCVVGFLLLVAIMVACVLVRLRRREEEKEKENAEKNQDIELKQPLNDPQSEDDDPTLTEQRFYNRKKNRPASSISEVLEEMERQRGNPVAMETTPLTCDGIVLPPVEGTNVDNCQGAWDVHDQSSDLSTGEHHEDDVENDADNESDSPSPPPPAHVLHEYNGDSGYEAESKPDEEETLMIDSYHGTGSFQEEETPSEGVNDQCQVDMDDSPYLDSKNSNYVSENVTPSLKSETGSLGKESRSGSNSSAAEELPGKDSDKVINYGFPNTPVIDLNGPDFAPKKSKSYYL</sequence>
<name>A0ABY7FUH0_MYAAR</name>
<evidence type="ECO:0000313" key="8">
    <source>
        <dbReference type="Proteomes" id="UP001164746"/>
    </source>
</evidence>
<evidence type="ECO:0000256" key="3">
    <source>
        <dbReference type="SAM" id="MobiDB-lite"/>
    </source>
</evidence>
<protein>
    <submittedName>
        <fullName evidence="7">CTP5A-like protein</fullName>
    </submittedName>
</protein>
<dbReference type="InterPro" id="IPR000742">
    <property type="entry name" value="EGF"/>
</dbReference>
<evidence type="ECO:0000256" key="4">
    <source>
        <dbReference type="SAM" id="Phobius"/>
    </source>
</evidence>